<proteinExistence type="predicted"/>
<dbReference type="AlphaFoldDB" id="A0A6C0LJL6"/>
<dbReference type="EMBL" id="MN740523">
    <property type="protein sequence ID" value="QHU31109.1"/>
    <property type="molecule type" value="Genomic_DNA"/>
</dbReference>
<evidence type="ECO:0000313" key="2">
    <source>
        <dbReference type="EMBL" id="QHU31109.1"/>
    </source>
</evidence>
<feature type="region of interest" description="Disordered" evidence="1">
    <location>
        <begin position="15"/>
        <end position="35"/>
    </location>
</feature>
<accession>A0A6C0LJL6</accession>
<reference evidence="2" key="1">
    <citation type="journal article" date="2020" name="Nature">
        <title>Giant virus diversity and host interactions through global metagenomics.</title>
        <authorList>
            <person name="Schulz F."/>
            <person name="Roux S."/>
            <person name="Paez-Espino D."/>
            <person name="Jungbluth S."/>
            <person name="Walsh D.A."/>
            <person name="Denef V.J."/>
            <person name="McMahon K.D."/>
            <person name="Konstantinidis K.T."/>
            <person name="Eloe-Fadrosh E.A."/>
            <person name="Kyrpides N.C."/>
            <person name="Woyke T."/>
        </authorList>
    </citation>
    <scope>NUCLEOTIDE SEQUENCE</scope>
    <source>
        <strain evidence="2">GVMAG-M-3300027892-73</strain>
    </source>
</reference>
<sequence length="191" mass="22700">MLKTNSRFACLVENLGPNRDKRRNTPPNRERYPNKNTKTNLFQKKIGYEMDINNFPTLSSTPNISTTDNIDINESYIENLTKPVKQSNVLTFEELNPGWISINGSSRIIHKSKSISKSISKSGKAPFEPRYIDMVNRINTNYVNYKENYIELWGQEEYEHMFLFPNYNYCEYDYYTDDEEEDDEEEYDEEY</sequence>
<name>A0A6C0LJL6_9ZZZZ</name>
<evidence type="ECO:0000256" key="1">
    <source>
        <dbReference type="SAM" id="MobiDB-lite"/>
    </source>
</evidence>
<protein>
    <submittedName>
        <fullName evidence="2">Uncharacterized protein</fullName>
    </submittedName>
</protein>
<organism evidence="2">
    <name type="scientific">viral metagenome</name>
    <dbReference type="NCBI Taxonomy" id="1070528"/>
    <lineage>
        <taxon>unclassified sequences</taxon>
        <taxon>metagenomes</taxon>
        <taxon>organismal metagenomes</taxon>
    </lineage>
</organism>